<gene>
    <name evidence="2" type="ORF">MOZ60_03845</name>
</gene>
<organism evidence="2 3">
    <name type="scientific">Grylomicrobium aquisgranensis</name>
    <dbReference type="NCBI Taxonomy" id="2926318"/>
    <lineage>
        <taxon>Bacteria</taxon>
        <taxon>Bacillati</taxon>
        <taxon>Bacillota</taxon>
        <taxon>Erysipelotrichia</taxon>
        <taxon>Erysipelotrichales</taxon>
        <taxon>Erysipelotrichaceae</taxon>
        <taxon>Grylomicrobium</taxon>
    </lineage>
</organism>
<feature type="signal peptide" evidence="1">
    <location>
        <begin position="1"/>
        <end position="22"/>
    </location>
</feature>
<dbReference type="InterPro" id="IPR011042">
    <property type="entry name" value="6-blade_b-propeller_TolB-like"/>
</dbReference>
<dbReference type="RefSeq" id="WP_370595711.1">
    <property type="nucleotide sequence ID" value="NZ_JALBUR010000006.1"/>
</dbReference>
<feature type="chain" id="PRO_5044220433" evidence="1">
    <location>
        <begin position="23"/>
        <end position="485"/>
    </location>
</feature>
<evidence type="ECO:0000256" key="1">
    <source>
        <dbReference type="SAM" id="SignalP"/>
    </source>
</evidence>
<dbReference type="EMBL" id="JALBUR010000006">
    <property type="protein sequence ID" value="MDX8419223.1"/>
    <property type="molecule type" value="Genomic_DNA"/>
</dbReference>
<name>A0AB35U2E1_9FIRM</name>
<protein>
    <submittedName>
        <fullName evidence="2">Uncharacterized protein</fullName>
    </submittedName>
</protein>
<reference evidence="2 3" key="1">
    <citation type="submission" date="2022-03" db="EMBL/GenBank/DDBJ databases">
        <title>Novel taxa within the pig intestine.</title>
        <authorList>
            <person name="Wylensek D."/>
            <person name="Bishof K."/>
            <person name="Afrizal A."/>
            <person name="Clavel T."/>
        </authorList>
    </citation>
    <scope>NUCLEOTIDE SEQUENCE [LARGE SCALE GENOMIC DNA]</scope>
    <source>
        <strain evidence="2 3">CLA-KB-P133</strain>
    </source>
</reference>
<comment type="caution">
    <text evidence="2">The sequence shown here is derived from an EMBL/GenBank/DDBJ whole genome shotgun (WGS) entry which is preliminary data.</text>
</comment>
<evidence type="ECO:0000313" key="3">
    <source>
        <dbReference type="Proteomes" id="UP001286174"/>
    </source>
</evidence>
<keyword evidence="1" id="KW-0732">Signal</keyword>
<dbReference type="AlphaFoldDB" id="A0AB35U2E1"/>
<keyword evidence="3" id="KW-1185">Reference proteome</keyword>
<dbReference type="SUPFAM" id="SSF101898">
    <property type="entry name" value="NHL repeat"/>
    <property type="match status" value="1"/>
</dbReference>
<dbReference type="Proteomes" id="UP001286174">
    <property type="component" value="Unassembled WGS sequence"/>
</dbReference>
<dbReference type="Gene3D" id="2.120.10.30">
    <property type="entry name" value="TolB, C-terminal domain"/>
    <property type="match status" value="1"/>
</dbReference>
<sequence>MTTAVKRICSIFLTTVTAFSLAACGGKPSAGTGSAKPTAGTAEGTKASTALFSLSYTDDWALDEDKTNDSSDYCYMELTIPQNNTALVTVEIKASVDSAGSYRDRLKGSGIDAYELVEKQSVETTNIGGVECVEYESEYWGSSTLTYLGRDEPSSTTVFVSISGDQEDSRVKDLIKSLQFTLTDIDNTDAPWPWNGEPFSTDVQHTYSAGDHTITADWLKLDDPLLVSDLFSGRVEVTGDTVWVLLDNTLYQYQYSDNALTFIDKQDLTDKGDYEELSADSSGKLYVSGFMEPMLVMENGEVTGQYEDVDSAVIHPDGNWGLSAFVGRPLRKISLNGETAQIEEWALRSSAETDRAFLSQNHIYVSGTSDDKGQETVWVFDTAGNQQFEFGNVEFSENGSLGSITDVVETANGFIAFDGNMRSILFYGGDGNLLATADDEELFGTSYPWISSAAVMPDGSVLVALSEGRADDSADELLLYRLSGF</sequence>
<dbReference type="PROSITE" id="PS51257">
    <property type="entry name" value="PROKAR_LIPOPROTEIN"/>
    <property type="match status" value="1"/>
</dbReference>
<evidence type="ECO:0000313" key="2">
    <source>
        <dbReference type="EMBL" id="MDX8419223.1"/>
    </source>
</evidence>
<accession>A0AB35U2E1</accession>
<proteinExistence type="predicted"/>